<dbReference type="GO" id="GO:0005886">
    <property type="term" value="C:plasma membrane"/>
    <property type="evidence" value="ECO:0007669"/>
    <property type="project" value="UniProtKB-SubCell"/>
</dbReference>
<gene>
    <name evidence="25" type="ORF">EDC65_0839</name>
</gene>
<accession>A0A3N1MFZ2</accession>
<keyword evidence="8" id="KW-1003">Cell membrane</keyword>
<evidence type="ECO:0000256" key="10">
    <source>
        <dbReference type="ARBA" id="ARBA00022679"/>
    </source>
</evidence>
<evidence type="ECO:0000256" key="14">
    <source>
        <dbReference type="ARBA" id="ARBA00023098"/>
    </source>
</evidence>
<dbReference type="Proteomes" id="UP000278222">
    <property type="component" value="Unassembled WGS sequence"/>
</dbReference>
<evidence type="ECO:0000256" key="4">
    <source>
        <dbReference type="ARBA" id="ARBA00005189"/>
    </source>
</evidence>
<comment type="caution">
    <text evidence="25">The sequence shown here is derived from an EMBL/GenBank/DDBJ whole genome shotgun (WGS) entry which is preliminary data.</text>
</comment>
<reference evidence="25 26" key="1">
    <citation type="submission" date="2018-11" db="EMBL/GenBank/DDBJ databases">
        <title>Genomic Encyclopedia of Type Strains, Phase IV (KMG-IV): sequencing the most valuable type-strain genomes for metagenomic binning, comparative biology and taxonomic classification.</title>
        <authorList>
            <person name="Goeker M."/>
        </authorList>
    </citation>
    <scope>NUCLEOTIDE SEQUENCE [LARGE SCALE GENOMIC DNA]</scope>
    <source>
        <strain evidence="25 26">DSM 5900</strain>
    </source>
</reference>
<keyword evidence="26" id="KW-1185">Reference proteome</keyword>
<dbReference type="GO" id="GO:0016024">
    <property type="term" value="P:CDP-diacylglycerol biosynthetic process"/>
    <property type="evidence" value="ECO:0007669"/>
    <property type="project" value="TreeGrafter"/>
</dbReference>
<evidence type="ECO:0000256" key="7">
    <source>
        <dbReference type="ARBA" id="ARBA00019373"/>
    </source>
</evidence>
<evidence type="ECO:0000256" key="21">
    <source>
        <dbReference type="ARBA" id="ARBA00032396"/>
    </source>
</evidence>
<evidence type="ECO:0000256" key="18">
    <source>
        <dbReference type="ARBA" id="ARBA00029893"/>
    </source>
</evidence>
<evidence type="ECO:0000313" key="26">
    <source>
        <dbReference type="Proteomes" id="UP000278222"/>
    </source>
</evidence>
<evidence type="ECO:0000256" key="13">
    <source>
        <dbReference type="ARBA" id="ARBA00022989"/>
    </source>
</evidence>
<keyword evidence="17" id="KW-1208">Phospholipid metabolism</keyword>
<evidence type="ECO:0000256" key="2">
    <source>
        <dbReference type="ARBA" id="ARBA00004651"/>
    </source>
</evidence>
<comment type="pathway">
    <text evidence="3">Phospholipid metabolism; CDP-diacylglycerol biosynthesis; CDP-diacylglycerol from sn-glycerol 3-phosphate: step 3/3.</text>
</comment>
<keyword evidence="15 24" id="KW-0472">Membrane</keyword>
<keyword evidence="14" id="KW-0443">Lipid metabolism</keyword>
<keyword evidence="13 24" id="KW-1133">Transmembrane helix</keyword>
<evidence type="ECO:0000256" key="6">
    <source>
        <dbReference type="ARBA" id="ARBA00012487"/>
    </source>
</evidence>
<evidence type="ECO:0000313" key="25">
    <source>
        <dbReference type="EMBL" id="ROQ01657.1"/>
    </source>
</evidence>
<feature type="transmembrane region" description="Helical" evidence="24">
    <location>
        <begin position="171"/>
        <end position="189"/>
    </location>
</feature>
<comment type="catalytic activity">
    <reaction evidence="1">
        <text>a 1,2-diacyl-sn-glycero-3-phosphate + CTP + H(+) = a CDP-1,2-diacyl-sn-glycerol + diphosphate</text>
        <dbReference type="Rhea" id="RHEA:16229"/>
        <dbReference type="ChEBI" id="CHEBI:15378"/>
        <dbReference type="ChEBI" id="CHEBI:33019"/>
        <dbReference type="ChEBI" id="CHEBI:37563"/>
        <dbReference type="ChEBI" id="CHEBI:58332"/>
        <dbReference type="ChEBI" id="CHEBI:58608"/>
        <dbReference type="EC" id="2.7.7.41"/>
    </reaction>
</comment>
<evidence type="ECO:0000256" key="8">
    <source>
        <dbReference type="ARBA" id="ARBA00022475"/>
    </source>
</evidence>
<evidence type="ECO:0000256" key="1">
    <source>
        <dbReference type="ARBA" id="ARBA00001698"/>
    </source>
</evidence>
<feature type="transmembrane region" description="Helical" evidence="24">
    <location>
        <begin position="12"/>
        <end position="40"/>
    </location>
</feature>
<keyword evidence="10 25" id="KW-0808">Transferase</keyword>
<feature type="transmembrane region" description="Helical" evidence="24">
    <location>
        <begin position="60"/>
        <end position="93"/>
    </location>
</feature>
<evidence type="ECO:0000256" key="24">
    <source>
        <dbReference type="SAM" id="Phobius"/>
    </source>
</evidence>
<proteinExistence type="inferred from homology"/>
<evidence type="ECO:0000256" key="17">
    <source>
        <dbReference type="ARBA" id="ARBA00023264"/>
    </source>
</evidence>
<name>A0A3N1MFZ2_9PROT</name>
<evidence type="ECO:0000256" key="11">
    <source>
        <dbReference type="ARBA" id="ARBA00022692"/>
    </source>
</evidence>
<evidence type="ECO:0000256" key="23">
    <source>
        <dbReference type="ARBA" id="ARBA00033406"/>
    </source>
</evidence>
<dbReference type="PANTHER" id="PTHR46382:SF1">
    <property type="entry name" value="PHOSPHATIDATE CYTIDYLYLTRANSFERASE"/>
    <property type="match status" value="1"/>
</dbReference>
<dbReference type="EMBL" id="RJKX01000011">
    <property type="protein sequence ID" value="ROQ01657.1"/>
    <property type="molecule type" value="Genomic_DNA"/>
</dbReference>
<feature type="transmembrane region" description="Helical" evidence="24">
    <location>
        <begin position="130"/>
        <end position="150"/>
    </location>
</feature>
<evidence type="ECO:0000256" key="15">
    <source>
        <dbReference type="ARBA" id="ARBA00023136"/>
    </source>
</evidence>
<protein>
    <recommendedName>
        <fullName evidence="7">Phosphatidate cytidylyltransferase</fullName>
        <ecNumber evidence="6">2.7.7.41</ecNumber>
    </recommendedName>
    <alternativeName>
        <fullName evidence="20">CDP-DAG synthase</fullName>
    </alternativeName>
    <alternativeName>
        <fullName evidence="22">CDP-DG synthase</fullName>
    </alternativeName>
    <alternativeName>
        <fullName evidence="18">CDP-diacylglycerol synthase</fullName>
    </alternativeName>
    <alternativeName>
        <fullName evidence="21">CDP-diglyceride pyrophosphorylase</fullName>
    </alternativeName>
    <alternativeName>
        <fullName evidence="23">CDP-diglyceride synthase</fullName>
    </alternativeName>
    <alternativeName>
        <fullName evidence="19">CTP:phosphatidate cytidylyltransferase</fullName>
    </alternativeName>
</protein>
<dbReference type="RefSeq" id="WP_123688394.1">
    <property type="nucleotide sequence ID" value="NZ_AP019700.1"/>
</dbReference>
<dbReference type="GO" id="GO:0004605">
    <property type="term" value="F:phosphatidate cytidylyltransferase activity"/>
    <property type="evidence" value="ECO:0007669"/>
    <property type="project" value="UniProtKB-EC"/>
</dbReference>
<keyword evidence="16" id="KW-0594">Phospholipid biosynthesis</keyword>
<evidence type="ECO:0000256" key="9">
    <source>
        <dbReference type="ARBA" id="ARBA00022516"/>
    </source>
</evidence>
<keyword evidence="9" id="KW-0444">Lipid biosynthesis</keyword>
<evidence type="ECO:0000256" key="19">
    <source>
        <dbReference type="ARBA" id="ARBA00031825"/>
    </source>
</evidence>
<keyword evidence="12 25" id="KW-0548">Nucleotidyltransferase</keyword>
<feature type="transmembrane region" description="Helical" evidence="24">
    <location>
        <begin position="195"/>
        <end position="215"/>
    </location>
</feature>
<evidence type="ECO:0000256" key="12">
    <source>
        <dbReference type="ARBA" id="ARBA00022695"/>
    </source>
</evidence>
<dbReference type="AlphaFoldDB" id="A0A3N1MFZ2"/>
<comment type="similarity">
    <text evidence="5">Belongs to the CDS family.</text>
</comment>
<dbReference type="EC" id="2.7.7.41" evidence="6"/>
<evidence type="ECO:0000256" key="22">
    <source>
        <dbReference type="ARBA" id="ARBA00032743"/>
    </source>
</evidence>
<organism evidence="25 26">
    <name type="scientific">Stella humosa</name>
    <dbReference type="NCBI Taxonomy" id="94"/>
    <lineage>
        <taxon>Bacteria</taxon>
        <taxon>Pseudomonadati</taxon>
        <taxon>Pseudomonadota</taxon>
        <taxon>Alphaproteobacteria</taxon>
        <taxon>Rhodospirillales</taxon>
        <taxon>Stellaceae</taxon>
        <taxon>Stella</taxon>
    </lineage>
</organism>
<feature type="transmembrane region" description="Helical" evidence="24">
    <location>
        <begin position="105"/>
        <end position="124"/>
    </location>
</feature>
<evidence type="ECO:0000256" key="20">
    <source>
        <dbReference type="ARBA" id="ARBA00032253"/>
    </source>
</evidence>
<keyword evidence="11 24" id="KW-0812">Transmembrane</keyword>
<evidence type="ECO:0000256" key="16">
    <source>
        <dbReference type="ARBA" id="ARBA00023209"/>
    </source>
</evidence>
<evidence type="ECO:0000256" key="5">
    <source>
        <dbReference type="ARBA" id="ARBA00010185"/>
    </source>
</evidence>
<comment type="pathway">
    <text evidence="4">Lipid metabolism.</text>
</comment>
<comment type="subcellular location">
    <subcellularLocation>
        <location evidence="2">Cell membrane</location>
        <topology evidence="2">Multi-pass membrane protein</topology>
    </subcellularLocation>
</comment>
<dbReference type="Pfam" id="PF01148">
    <property type="entry name" value="CTP_transf_1"/>
    <property type="match status" value="1"/>
</dbReference>
<dbReference type="OrthoDB" id="9799199at2"/>
<evidence type="ECO:0000256" key="3">
    <source>
        <dbReference type="ARBA" id="ARBA00005119"/>
    </source>
</evidence>
<dbReference type="PANTHER" id="PTHR46382">
    <property type="entry name" value="PHOSPHATIDATE CYTIDYLYLTRANSFERASE"/>
    <property type="match status" value="1"/>
</dbReference>
<sequence length="267" mass="26871">MSRALLLRILSAAILIPVAVGGAWAGGWWFSAVVGLFALGMAWEWAAMSHRVSPVAGQDAAIIATVAATTLAGAAGWFAWGVGIGILGAGGLAILTARQAVRARWLAPMGTLYIALAVLTVLHVRLAGGALPTLWLFVVVWATDIAAYAAGRSIGGPLLAPALSPRKTWSGLLGGATAAAIAGAALAVATDGPPAWAAAILGFCLAIVAQAGDLAESAAKRYVGIKDASGLIPGHGGVLDRLDGLMAAALAFAILQLCLGEDLLGWR</sequence>